<organism evidence="6 7">
    <name type="scientific">Maribrevibacterium harenarium</name>
    <dbReference type="NCBI Taxonomy" id="2589817"/>
    <lineage>
        <taxon>Bacteria</taxon>
        <taxon>Pseudomonadati</taxon>
        <taxon>Pseudomonadota</taxon>
        <taxon>Gammaproteobacteria</taxon>
        <taxon>Oceanospirillales</taxon>
        <taxon>Oceanospirillaceae</taxon>
        <taxon>Maribrevibacterium</taxon>
    </lineage>
</organism>
<gene>
    <name evidence="6" type="ORF">FJM67_10040</name>
</gene>
<dbReference type="Pfam" id="PF00293">
    <property type="entry name" value="NUDIX"/>
    <property type="match status" value="1"/>
</dbReference>
<keyword evidence="7" id="KW-1185">Reference proteome</keyword>
<comment type="cofactor">
    <cofactor evidence="1">
        <name>Mg(2+)</name>
        <dbReference type="ChEBI" id="CHEBI:18420"/>
    </cofactor>
</comment>
<dbReference type="Proteomes" id="UP000315901">
    <property type="component" value="Unassembled WGS sequence"/>
</dbReference>
<dbReference type="RefSeq" id="WP_140588938.1">
    <property type="nucleotide sequence ID" value="NZ_VFRR01000017.1"/>
</dbReference>
<evidence type="ECO:0000259" key="5">
    <source>
        <dbReference type="PROSITE" id="PS51462"/>
    </source>
</evidence>
<dbReference type="PRINTS" id="PR00502">
    <property type="entry name" value="NUDIXFAMILY"/>
</dbReference>
<dbReference type="InterPro" id="IPR015797">
    <property type="entry name" value="NUDIX_hydrolase-like_dom_sf"/>
</dbReference>
<comment type="caution">
    <text evidence="6">The sequence shown here is derived from an EMBL/GenBank/DDBJ whole genome shotgun (WGS) entry which is preliminary data.</text>
</comment>
<dbReference type="GO" id="GO:0016787">
    <property type="term" value="F:hydrolase activity"/>
    <property type="evidence" value="ECO:0007669"/>
    <property type="project" value="UniProtKB-KW"/>
</dbReference>
<evidence type="ECO:0000256" key="1">
    <source>
        <dbReference type="ARBA" id="ARBA00001946"/>
    </source>
</evidence>
<dbReference type="InterPro" id="IPR000086">
    <property type="entry name" value="NUDIX_hydrolase_dom"/>
</dbReference>
<dbReference type="InterPro" id="IPR020084">
    <property type="entry name" value="NUDIX_hydrolase_CS"/>
</dbReference>
<dbReference type="InterPro" id="IPR020476">
    <property type="entry name" value="Nudix_hydrolase"/>
</dbReference>
<accession>A0A501WR96</accession>
<name>A0A501WR96_9GAMM</name>
<keyword evidence="3" id="KW-0460">Magnesium</keyword>
<dbReference type="PANTHER" id="PTHR43222">
    <property type="entry name" value="NUDIX HYDROLASE 23"/>
    <property type="match status" value="1"/>
</dbReference>
<keyword evidence="2 4" id="KW-0378">Hydrolase</keyword>
<dbReference type="EMBL" id="VFRR01000017">
    <property type="protein sequence ID" value="TPE50890.1"/>
    <property type="molecule type" value="Genomic_DNA"/>
</dbReference>
<dbReference type="PROSITE" id="PS00893">
    <property type="entry name" value="NUDIX_BOX"/>
    <property type="match status" value="1"/>
</dbReference>
<evidence type="ECO:0000256" key="4">
    <source>
        <dbReference type="RuleBase" id="RU003476"/>
    </source>
</evidence>
<dbReference type="OrthoDB" id="5417595at2"/>
<dbReference type="CDD" id="cd04511">
    <property type="entry name" value="NUDIX_Hydrolase"/>
    <property type="match status" value="1"/>
</dbReference>
<dbReference type="PANTHER" id="PTHR43222:SF2">
    <property type="entry name" value="NUDIX HYDROLASE 23, CHLOROPLASTIC"/>
    <property type="match status" value="1"/>
</dbReference>
<evidence type="ECO:0000313" key="7">
    <source>
        <dbReference type="Proteomes" id="UP000315901"/>
    </source>
</evidence>
<feature type="domain" description="Nudix hydrolase" evidence="5">
    <location>
        <begin position="36"/>
        <end position="159"/>
    </location>
</feature>
<comment type="similarity">
    <text evidence="4">Belongs to the Nudix hydrolase family.</text>
</comment>
<evidence type="ECO:0000313" key="6">
    <source>
        <dbReference type="EMBL" id="TPE50890.1"/>
    </source>
</evidence>
<dbReference type="Gene3D" id="3.90.79.10">
    <property type="entry name" value="Nucleoside Triphosphate Pyrophosphohydrolase"/>
    <property type="match status" value="1"/>
</dbReference>
<sequence length="181" mass="20334">MRFCPKCGHQVTMEIPSGDNRERAVCHNCDFIDYDNPRLITGTLPIYDGKILLCKRNIEPRLGYWTLPAGFMENGETTAEGALRETLEETGATAVTTAPYCLISIPRINQVHLFYLASLPQPNFHATEESSEVALFELKDIPWDEIAFSSVAKALAYYVEDSKTGHFPFHEDLITFNSVGK</sequence>
<dbReference type="PROSITE" id="PS51462">
    <property type="entry name" value="NUDIX"/>
    <property type="match status" value="1"/>
</dbReference>
<dbReference type="Pfam" id="PF14803">
    <property type="entry name" value="Zn_ribbon_Nudix"/>
    <property type="match status" value="1"/>
</dbReference>
<dbReference type="Gene3D" id="2.20.70.10">
    <property type="match status" value="1"/>
</dbReference>
<dbReference type="InterPro" id="IPR029401">
    <property type="entry name" value="Nudix_N"/>
</dbReference>
<evidence type="ECO:0000256" key="2">
    <source>
        <dbReference type="ARBA" id="ARBA00022801"/>
    </source>
</evidence>
<dbReference type="AlphaFoldDB" id="A0A501WR96"/>
<proteinExistence type="inferred from homology"/>
<reference evidence="6 7" key="1">
    <citation type="submission" date="2019-06" db="EMBL/GenBank/DDBJ databases">
        <title>A novel bacterium of genus Marinomonas, isolated from coastal sand.</title>
        <authorList>
            <person name="Huang H."/>
            <person name="Mo K."/>
            <person name="Hu Y."/>
        </authorList>
    </citation>
    <scope>NUCLEOTIDE SEQUENCE [LARGE SCALE GENOMIC DNA]</scope>
    <source>
        <strain evidence="6 7">HB171799</strain>
    </source>
</reference>
<protein>
    <submittedName>
        <fullName evidence="6">NUDIX hydrolase</fullName>
    </submittedName>
</protein>
<dbReference type="SUPFAM" id="SSF55811">
    <property type="entry name" value="Nudix"/>
    <property type="match status" value="1"/>
</dbReference>
<evidence type="ECO:0000256" key="3">
    <source>
        <dbReference type="ARBA" id="ARBA00022842"/>
    </source>
</evidence>